<evidence type="ECO:0000256" key="9">
    <source>
        <dbReference type="ARBA" id="ARBA00022946"/>
    </source>
</evidence>
<keyword evidence="6" id="KW-0679">Respiratory chain</keyword>
<keyword evidence="7 17" id="KW-0812">Transmembrane</keyword>
<evidence type="ECO:0000256" key="5">
    <source>
        <dbReference type="ARBA" id="ARBA00022448"/>
    </source>
</evidence>
<keyword evidence="5" id="KW-0813">Transport</keyword>
<dbReference type="OrthoDB" id="2147978at2759"/>
<evidence type="ECO:0000256" key="13">
    <source>
        <dbReference type="ARBA" id="ARBA00023136"/>
    </source>
</evidence>
<keyword evidence="9" id="KW-0809">Transit peptide</keyword>
<dbReference type="STRING" id="1151754.M9MCA9"/>
<gene>
    <name evidence="18" type="ORF">PANT_9d00081</name>
</gene>
<dbReference type="GO" id="GO:0005743">
    <property type="term" value="C:mitochondrial inner membrane"/>
    <property type="evidence" value="ECO:0007669"/>
    <property type="project" value="UniProtKB-SubCell"/>
</dbReference>
<evidence type="ECO:0000256" key="12">
    <source>
        <dbReference type="ARBA" id="ARBA00023128"/>
    </source>
</evidence>
<comment type="function">
    <text evidence="1">Accessory subunit of the mitochondrial membrane respiratory chain NADH dehydrogenase (Complex I), that is believed not to be involved in catalysis. Complex I functions in the transfer of electrons from NADH to the respiratory chain. The immediate electron acceptor for the enzyme is believed to be ubiquinone.</text>
</comment>
<name>M9MCA9_PSEA3</name>
<evidence type="ECO:0000256" key="14">
    <source>
        <dbReference type="ARBA" id="ARBA00030753"/>
    </source>
</evidence>
<evidence type="ECO:0000256" key="4">
    <source>
        <dbReference type="ARBA" id="ARBA00018632"/>
    </source>
</evidence>
<keyword evidence="13 17" id="KW-0472">Membrane</keyword>
<evidence type="ECO:0000256" key="3">
    <source>
        <dbReference type="ARBA" id="ARBA00008915"/>
    </source>
</evidence>
<organism evidence="18 19">
    <name type="scientific">Pseudozyma antarctica (strain T-34)</name>
    <name type="common">Yeast</name>
    <name type="synonym">Candida antarctica</name>
    <dbReference type="NCBI Taxonomy" id="1151754"/>
    <lineage>
        <taxon>Eukaryota</taxon>
        <taxon>Fungi</taxon>
        <taxon>Dikarya</taxon>
        <taxon>Basidiomycota</taxon>
        <taxon>Ustilaginomycotina</taxon>
        <taxon>Ustilaginomycetes</taxon>
        <taxon>Ustilaginales</taxon>
        <taxon>Ustilaginaceae</taxon>
        <taxon>Moesziomyces</taxon>
    </lineage>
</organism>
<dbReference type="PANTHER" id="PTHR40637">
    <property type="entry name" value="ESSS SUBUNIT OF NADH:UBIQUINONE OXIDOREDUCTASE (COMPLEX I) PROTEIN"/>
    <property type="match status" value="1"/>
</dbReference>
<dbReference type="PANTHER" id="PTHR40637:SF1">
    <property type="entry name" value="ESSS SUBUNIT OF NADH:UBIQUINONE OXIDOREDUCTASE (COMPLEX I) PROTEIN"/>
    <property type="match status" value="1"/>
</dbReference>
<dbReference type="AlphaFoldDB" id="M9MCA9"/>
<evidence type="ECO:0000313" key="18">
    <source>
        <dbReference type="EMBL" id="GAC73388.1"/>
    </source>
</evidence>
<dbReference type="InterPro" id="IPR019329">
    <property type="entry name" value="NADH_UbQ_OxRdtase_ESSS_su"/>
</dbReference>
<dbReference type="Proteomes" id="UP000011976">
    <property type="component" value="Unassembled WGS sequence"/>
</dbReference>
<evidence type="ECO:0000256" key="15">
    <source>
        <dbReference type="ARBA" id="ARBA00031387"/>
    </source>
</evidence>
<keyword evidence="11 17" id="KW-1133">Transmembrane helix</keyword>
<evidence type="ECO:0000256" key="8">
    <source>
        <dbReference type="ARBA" id="ARBA00022792"/>
    </source>
</evidence>
<dbReference type="Pfam" id="PF10183">
    <property type="entry name" value="ESSS"/>
    <property type="match status" value="1"/>
</dbReference>
<keyword evidence="8" id="KW-0999">Mitochondrion inner membrane</keyword>
<evidence type="ECO:0000256" key="7">
    <source>
        <dbReference type="ARBA" id="ARBA00022692"/>
    </source>
</evidence>
<protein>
    <recommendedName>
        <fullName evidence="4">NADH dehydrogenase [ubiquinone] 1 beta subcomplex subunit 11, mitochondrial</fullName>
    </recommendedName>
    <alternativeName>
        <fullName evidence="15">Complex I-ESSS</fullName>
    </alternativeName>
    <alternativeName>
        <fullName evidence="14">NADH-ubiquinone oxidoreductase ESSS subunit</fullName>
    </alternativeName>
</protein>
<evidence type="ECO:0000256" key="6">
    <source>
        <dbReference type="ARBA" id="ARBA00022660"/>
    </source>
</evidence>
<comment type="subunit">
    <text evidence="16">Complex I is composed of 45 different subunits. Interacts with BCAP31.</text>
</comment>
<evidence type="ECO:0000256" key="17">
    <source>
        <dbReference type="SAM" id="Phobius"/>
    </source>
</evidence>
<keyword evidence="10" id="KW-0249">Electron transport</keyword>
<evidence type="ECO:0000313" key="19">
    <source>
        <dbReference type="Proteomes" id="UP000011976"/>
    </source>
</evidence>
<sequence>MPEPSHPMATEYFRQNFSSSLTSSLLYTNFSDEKSRTRPGRGSARAVAALTVTCVFASPLAPPLHHRLHPVSRTYTMFRQALSTSARPDARCAALQRGTAAQARFASGGSSYNQPTGYLFGEKVPKGQKRQKENWENMWYFGMFGGMAFAAVALMYKPDTSIQTWAMAEAKKRLEASGDEWQYKPSPNSGHPNGV</sequence>
<evidence type="ECO:0000256" key="11">
    <source>
        <dbReference type="ARBA" id="ARBA00022989"/>
    </source>
</evidence>
<evidence type="ECO:0000256" key="1">
    <source>
        <dbReference type="ARBA" id="ARBA00003195"/>
    </source>
</evidence>
<accession>M9MCA9</accession>
<evidence type="ECO:0000256" key="16">
    <source>
        <dbReference type="ARBA" id="ARBA00046528"/>
    </source>
</evidence>
<comment type="subcellular location">
    <subcellularLocation>
        <location evidence="2">Mitochondrion inner membrane</location>
        <topology evidence="2">Single-pass membrane protein</topology>
    </subcellularLocation>
</comment>
<evidence type="ECO:0000256" key="10">
    <source>
        <dbReference type="ARBA" id="ARBA00022982"/>
    </source>
</evidence>
<keyword evidence="12" id="KW-0496">Mitochondrion</keyword>
<proteinExistence type="inferred from homology"/>
<dbReference type="EMBL" id="DF196775">
    <property type="protein sequence ID" value="GAC73388.1"/>
    <property type="molecule type" value="Genomic_DNA"/>
</dbReference>
<evidence type="ECO:0000256" key="2">
    <source>
        <dbReference type="ARBA" id="ARBA00004434"/>
    </source>
</evidence>
<reference evidence="19" key="1">
    <citation type="journal article" date="2013" name="Genome Announc.">
        <title>Genome sequence of the basidiomycetous yeast Pseudozyma antarctica T-34, a producer of the glycolipid biosurfactants mannosylerythritol lipids.</title>
        <authorList>
            <person name="Morita T."/>
            <person name="Koike H."/>
            <person name="Koyama Y."/>
            <person name="Hagiwara H."/>
            <person name="Ito E."/>
            <person name="Fukuoka T."/>
            <person name="Imura T."/>
            <person name="Machida M."/>
            <person name="Kitamoto D."/>
        </authorList>
    </citation>
    <scope>NUCLEOTIDE SEQUENCE [LARGE SCALE GENOMIC DNA]</scope>
    <source>
        <strain evidence="19">T-34</strain>
    </source>
</reference>
<feature type="transmembrane region" description="Helical" evidence="17">
    <location>
        <begin position="138"/>
        <end position="156"/>
    </location>
</feature>
<comment type="similarity">
    <text evidence="3">Belongs to the complex I NDUFB11 subunit family.</text>
</comment>